<proteinExistence type="inferred from homology"/>
<reference evidence="8 9" key="1">
    <citation type="submission" date="2019-01" db="EMBL/GenBank/DDBJ databases">
        <authorList>
            <person name="Brito A."/>
        </authorList>
    </citation>
    <scope>NUCLEOTIDE SEQUENCE [LARGE SCALE GENOMIC DNA]</scope>
    <source>
        <strain evidence="8">1</strain>
    </source>
</reference>
<comment type="function">
    <text evidence="1">This subunit might be involved in maturation of a crRNA intermediate to its mature form.</text>
</comment>
<evidence type="ECO:0000259" key="7">
    <source>
        <dbReference type="Pfam" id="PF03787"/>
    </source>
</evidence>
<name>A0A563W3N0_9CYAN</name>
<evidence type="ECO:0000313" key="9">
    <source>
        <dbReference type="Proteomes" id="UP000320055"/>
    </source>
</evidence>
<dbReference type="GO" id="GO:0003723">
    <property type="term" value="F:RNA binding"/>
    <property type="evidence" value="ECO:0007669"/>
    <property type="project" value="UniProtKB-KW"/>
</dbReference>
<dbReference type="NCBIfam" id="TIGR01899">
    <property type="entry name" value="cas_TM1807_csm5"/>
    <property type="match status" value="1"/>
</dbReference>
<sequence>MLTSNIVLEKDKAFEIKVIELTCPNSLIHIGSEVSKLNPFEYVKDNDRVYYPNQSALIKSLHQRGRLKDYIHKIETGEEIALLLQDTFGDWKNLRSVDNELIFPRNKRIKRWTNKEIKDIRPMIRNGRGELYIPGSSIKGAIRTAIAYHIINHEDTYQVLETKRISAIEKTLREKLNTEENKLKFKKKQKFADDKLFMESIFSDFQLIYKGHTAFGKTDISNTDFMRAIQITDTKSIIKQKNHNLSVVPEVIICSHDRDNRAK</sequence>
<dbReference type="RefSeq" id="WP_222426895.1">
    <property type="nucleotide sequence ID" value="NZ_LR213771.1"/>
</dbReference>
<organism evidence="8 9">
    <name type="scientific">Hyella patelloides LEGE 07179</name>
    <dbReference type="NCBI Taxonomy" id="945734"/>
    <lineage>
        <taxon>Bacteria</taxon>
        <taxon>Bacillati</taxon>
        <taxon>Cyanobacteriota</taxon>
        <taxon>Cyanophyceae</taxon>
        <taxon>Pleurocapsales</taxon>
        <taxon>Hyellaceae</taxon>
        <taxon>Hyella</taxon>
    </lineage>
</organism>
<evidence type="ECO:0000256" key="6">
    <source>
        <dbReference type="ARBA" id="ARBA00031720"/>
    </source>
</evidence>
<dbReference type="PANTHER" id="PTHR38007">
    <property type="entry name" value="CRISPR SYSTEM CMS PROTEIN CSM5"/>
    <property type="match status" value="1"/>
</dbReference>
<evidence type="ECO:0000256" key="5">
    <source>
        <dbReference type="ARBA" id="ARBA00023118"/>
    </source>
</evidence>
<gene>
    <name evidence="8" type="ORF">H1P_70046</name>
</gene>
<dbReference type="Pfam" id="PF03787">
    <property type="entry name" value="RAMPs"/>
    <property type="match status" value="1"/>
</dbReference>
<keyword evidence="9" id="KW-1185">Reference proteome</keyword>
<keyword evidence="5" id="KW-0051">Antiviral defense</keyword>
<dbReference type="InterPro" id="IPR005537">
    <property type="entry name" value="RAMP_III_fam"/>
</dbReference>
<dbReference type="InterPro" id="IPR010173">
    <property type="entry name" value="CRISPR-assoc_Csm5"/>
</dbReference>
<dbReference type="AlphaFoldDB" id="A0A563W3N0"/>
<accession>A0A563W3N0</accession>
<evidence type="ECO:0000256" key="3">
    <source>
        <dbReference type="ARBA" id="ARBA00016113"/>
    </source>
</evidence>
<comment type="similarity">
    <text evidence="2">Belongs to the CRISPR-associated Csm5 family.</text>
</comment>
<evidence type="ECO:0000256" key="4">
    <source>
        <dbReference type="ARBA" id="ARBA00022884"/>
    </source>
</evidence>
<evidence type="ECO:0000313" key="8">
    <source>
        <dbReference type="EMBL" id="VEP18163.1"/>
    </source>
</evidence>
<dbReference type="Proteomes" id="UP000320055">
    <property type="component" value="Unassembled WGS sequence"/>
</dbReference>
<protein>
    <recommendedName>
        <fullName evidence="3">CRISPR system Cms protein Csm5</fullName>
    </recommendedName>
    <alternativeName>
        <fullName evidence="6">CRISPR type III A-associated protein Csm5</fullName>
    </alternativeName>
</protein>
<evidence type="ECO:0000256" key="1">
    <source>
        <dbReference type="ARBA" id="ARBA00003088"/>
    </source>
</evidence>
<keyword evidence="4" id="KW-0694">RNA-binding</keyword>
<dbReference type="PANTHER" id="PTHR38007:SF1">
    <property type="entry name" value="CRISPR SYSTEM CMS PROTEIN CSM5"/>
    <property type="match status" value="1"/>
</dbReference>
<dbReference type="GO" id="GO:0051607">
    <property type="term" value="P:defense response to virus"/>
    <property type="evidence" value="ECO:0007669"/>
    <property type="project" value="UniProtKB-KW"/>
</dbReference>
<dbReference type="EMBL" id="CAACVJ010000667">
    <property type="protein sequence ID" value="VEP18163.1"/>
    <property type="molecule type" value="Genomic_DNA"/>
</dbReference>
<feature type="domain" description="CRISPR type III-associated protein" evidence="7">
    <location>
        <begin position="29"/>
        <end position="245"/>
    </location>
</feature>
<evidence type="ECO:0000256" key="2">
    <source>
        <dbReference type="ARBA" id="ARBA00006680"/>
    </source>
</evidence>